<accession>A0A815R2N2</accession>
<dbReference type="Proteomes" id="UP000663864">
    <property type="component" value="Unassembled WGS sequence"/>
</dbReference>
<reference evidence="1" key="1">
    <citation type="submission" date="2021-02" db="EMBL/GenBank/DDBJ databases">
        <authorList>
            <person name="Nowell W R."/>
        </authorList>
    </citation>
    <scope>NUCLEOTIDE SEQUENCE</scope>
</reference>
<proteinExistence type="predicted"/>
<gene>
    <name evidence="1" type="ORF">ZHD862_LOCUS36132</name>
</gene>
<evidence type="ECO:0000313" key="2">
    <source>
        <dbReference type="Proteomes" id="UP000663864"/>
    </source>
</evidence>
<dbReference type="EMBL" id="CAJNOT010005634">
    <property type="protein sequence ID" value="CAF1471010.1"/>
    <property type="molecule type" value="Genomic_DNA"/>
</dbReference>
<dbReference type="AlphaFoldDB" id="A0A815R2N2"/>
<name>A0A815R2N2_9BILA</name>
<evidence type="ECO:0000313" key="1">
    <source>
        <dbReference type="EMBL" id="CAF1471010.1"/>
    </source>
</evidence>
<sequence>MASAYLGDISSPYDLDIASVFDPNDIDIFFLNRQRIRNVRHTEQLIPVFAIPPAGSTPIVCMLRQVLQEKQLEIQERKLLILIATDGVPTNDGGQQHIKRVWV</sequence>
<comment type="caution">
    <text evidence="1">The sequence shown here is derived from an EMBL/GenBank/DDBJ whole genome shotgun (WGS) entry which is preliminary data.</text>
</comment>
<organism evidence="1 2">
    <name type="scientific">Rotaria sordida</name>
    <dbReference type="NCBI Taxonomy" id="392033"/>
    <lineage>
        <taxon>Eukaryota</taxon>
        <taxon>Metazoa</taxon>
        <taxon>Spiralia</taxon>
        <taxon>Gnathifera</taxon>
        <taxon>Rotifera</taxon>
        <taxon>Eurotatoria</taxon>
        <taxon>Bdelloidea</taxon>
        <taxon>Philodinida</taxon>
        <taxon>Philodinidae</taxon>
        <taxon>Rotaria</taxon>
    </lineage>
</organism>
<protein>
    <submittedName>
        <fullName evidence="1">Uncharacterized protein</fullName>
    </submittedName>
</protein>